<dbReference type="RefSeq" id="XP_025072735.1">
    <property type="nucleotide sequence ID" value="XM_025216950.1"/>
</dbReference>
<evidence type="ECO:0000256" key="3">
    <source>
        <dbReference type="SAM" id="SignalP"/>
    </source>
</evidence>
<sequence>MELFKLSLSCICLLPWLQVSEGQSFLIKNIRLEKCIHITHHESIGIGLADCKLHSQQQQWSWDPSTKSIVSLKTKQCLTVHKPQDFALARLEPCGDREHQAWACSKKGHLTLQGLGLHLNTKQGSHKVFVSREKDKFSKWKTLTDEPICAVGLMAVPGLADPIQSTASGLLWPHETKIISSSPKTHVPSRAFPMESATPSLANNLNSTVSALESKPMHLKTKDAQATNLSISAPSLIEGHRGKQHGHRGKAAGPRQGGTNWKTAMLVLSPLAFILGLIILMLNVHYNKKKKILNALKPYPEDSSTADSKERSSCLGPAGTRQYDVPASRSPSLRHGEILIEWKDGTVTPLFDHAKYQID</sequence>
<feature type="domain" description="Ricin B lectin" evidence="4">
    <location>
        <begin position="24"/>
        <end position="143"/>
    </location>
</feature>
<protein>
    <submittedName>
        <fullName evidence="6 7">Uncharacterized protein LOC102377766 isoform X1</fullName>
    </submittedName>
</protein>
<dbReference type="PANTHER" id="PTHR36129:SF2">
    <property type="entry name" value="RICIN B LECTIN DOMAIN-CONTAINING PROTEIN"/>
    <property type="match status" value="1"/>
</dbReference>
<keyword evidence="5" id="KW-1185">Reference proteome</keyword>
<dbReference type="PANTHER" id="PTHR36129">
    <property type="entry name" value="ORGANIC SOLUTE TRANSPORTER SUBUNIT BETA-RELATED"/>
    <property type="match status" value="1"/>
</dbReference>
<evidence type="ECO:0000313" key="6">
    <source>
        <dbReference type="RefSeq" id="XP_025072735.1"/>
    </source>
</evidence>
<dbReference type="Gene3D" id="2.80.10.50">
    <property type="match status" value="1"/>
</dbReference>
<dbReference type="InterPro" id="IPR052678">
    <property type="entry name" value="OST-beta_subunit"/>
</dbReference>
<gene>
    <name evidence="6 7" type="primary">LOC102377766</name>
</gene>
<dbReference type="Pfam" id="PF00652">
    <property type="entry name" value="Ricin_B_lectin"/>
    <property type="match status" value="1"/>
</dbReference>
<dbReference type="SMART" id="SM00458">
    <property type="entry name" value="RICIN"/>
    <property type="match status" value="1"/>
</dbReference>
<keyword evidence="2" id="KW-0812">Transmembrane</keyword>
<feature type="transmembrane region" description="Helical" evidence="2">
    <location>
        <begin position="264"/>
        <end position="284"/>
    </location>
</feature>
<dbReference type="InterPro" id="IPR000772">
    <property type="entry name" value="Ricin_B_lectin"/>
</dbReference>
<dbReference type="CDD" id="cd23412">
    <property type="entry name" value="beta-trefoil_Ricin_unchar"/>
    <property type="match status" value="1"/>
</dbReference>
<keyword evidence="2" id="KW-1133">Transmembrane helix</keyword>
<dbReference type="SUPFAM" id="SSF50370">
    <property type="entry name" value="Ricin B-like lectins"/>
    <property type="match status" value="1"/>
</dbReference>
<evidence type="ECO:0000256" key="2">
    <source>
        <dbReference type="SAM" id="Phobius"/>
    </source>
</evidence>
<dbReference type="Proteomes" id="UP000189705">
    <property type="component" value="Unplaced"/>
</dbReference>
<evidence type="ECO:0000313" key="7">
    <source>
        <dbReference type="RefSeq" id="XP_025072736.1"/>
    </source>
</evidence>
<evidence type="ECO:0000313" key="5">
    <source>
        <dbReference type="Proteomes" id="UP000189705"/>
    </source>
</evidence>
<accession>A0A3Q0HQ11</accession>
<dbReference type="PROSITE" id="PS50231">
    <property type="entry name" value="RICIN_B_LECTIN"/>
    <property type="match status" value="1"/>
</dbReference>
<dbReference type="InterPro" id="IPR035992">
    <property type="entry name" value="Ricin_B-like_lectins"/>
</dbReference>
<evidence type="ECO:0000259" key="4">
    <source>
        <dbReference type="SMART" id="SM00458"/>
    </source>
</evidence>
<feature type="chain" id="PRO_5044597812" evidence="3">
    <location>
        <begin position="23"/>
        <end position="359"/>
    </location>
</feature>
<keyword evidence="2" id="KW-0472">Membrane</keyword>
<dbReference type="AlphaFoldDB" id="A0A3Q0HQ11"/>
<name>A0A3Q0HQ11_ALLSI</name>
<reference evidence="6 7" key="1">
    <citation type="submission" date="2025-04" db="UniProtKB">
        <authorList>
            <consortium name="RefSeq"/>
        </authorList>
    </citation>
    <scope>IDENTIFICATION</scope>
</reference>
<dbReference type="RefSeq" id="XP_025072736.1">
    <property type="nucleotide sequence ID" value="XM_025216951.1"/>
</dbReference>
<feature type="signal peptide" evidence="3">
    <location>
        <begin position="1"/>
        <end position="22"/>
    </location>
</feature>
<dbReference type="GeneID" id="102377766"/>
<proteinExistence type="predicted"/>
<feature type="region of interest" description="Disordered" evidence="1">
    <location>
        <begin position="298"/>
        <end position="329"/>
    </location>
</feature>
<organism evidence="5 6">
    <name type="scientific">Alligator sinensis</name>
    <name type="common">Chinese alligator</name>
    <dbReference type="NCBI Taxonomy" id="38654"/>
    <lineage>
        <taxon>Eukaryota</taxon>
        <taxon>Metazoa</taxon>
        <taxon>Chordata</taxon>
        <taxon>Craniata</taxon>
        <taxon>Vertebrata</taxon>
        <taxon>Euteleostomi</taxon>
        <taxon>Archelosauria</taxon>
        <taxon>Archosauria</taxon>
        <taxon>Crocodylia</taxon>
        <taxon>Alligatoridae</taxon>
        <taxon>Alligatorinae</taxon>
        <taxon>Alligator</taxon>
    </lineage>
</organism>
<evidence type="ECO:0000256" key="1">
    <source>
        <dbReference type="SAM" id="MobiDB-lite"/>
    </source>
</evidence>
<keyword evidence="3" id="KW-0732">Signal</keyword>